<dbReference type="AlphaFoldDB" id="A0A067CRZ9"/>
<reference evidence="2 3" key="1">
    <citation type="journal article" date="2013" name="PLoS Genet.">
        <title>Distinctive expansion of potential virulence genes in the genome of the oomycete fish pathogen Saprolegnia parasitica.</title>
        <authorList>
            <person name="Jiang R.H."/>
            <person name="de Bruijn I."/>
            <person name="Haas B.J."/>
            <person name="Belmonte R."/>
            <person name="Lobach L."/>
            <person name="Christie J."/>
            <person name="van den Ackerveken G."/>
            <person name="Bottin A."/>
            <person name="Bulone V."/>
            <person name="Diaz-Moreno S.M."/>
            <person name="Dumas B."/>
            <person name="Fan L."/>
            <person name="Gaulin E."/>
            <person name="Govers F."/>
            <person name="Grenville-Briggs L.J."/>
            <person name="Horner N.R."/>
            <person name="Levin J.Z."/>
            <person name="Mammella M."/>
            <person name="Meijer H.J."/>
            <person name="Morris P."/>
            <person name="Nusbaum C."/>
            <person name="Oome S."/>
            <person name="Phillips A.J."/>
            <person name="van Rooyen D."/>
            <person name="Rzeszutek E."/>
            <person name="Saraiva M."/>
            <person name="Secombes C.J."/>
            <person name="Seidl M.F."/>
            <person name="Snel B."/>
            <person name="Stassen J.H."/>
            <person name="Sykes S."/>
            <person name="Tripathy S."/>
            <person name="van den Berg H."/>
            <person name="Vega-Arreguin J.C."/>
            <person name="Wawra S."/>
            <person name="Young S.K."/>
            <person name="Zeng Q."/>
            <person name="Dieguez-Uribeondo J."/>
            <person name="Russ C."/>
            <person name="Tyler B.M."/>
            <person name="van West P."/>
        </authorList>
    </citation>
    <scope>NUCLEOTIDE SEQUENCE [LARGE SCALE GENOMIC DNA]</scope>
    <source>
        <strain evidence="2 3">CBS 223.65</strain>
    </source>
</reference>
<dbReference type="EMBL" id="KK583206">
    <property type="protein sequence ID" value="KDO29291.1"/>
    <property type="molecule type" value="Genomic_DNA"/>
</dbReference>
<protein>
    <submittedName>
        <fullName evidence="2">Uncharacterized protein</fullName>
    </submittedName>
</protein>
<dbReference type="GeneID" id="24128206"/>
<dbReference type="Proteomes" id="UP000030745">
    <property type="component" value="Unassembled WGS sequence"/>
</dbReference>
<gene>
    <name evidence="2" type="ORF">SPRG_05828</name>
</gene>
<organism evidence="2 3">
    <name type="scientific">Saprolegnia parasitica (strain CBS 223.65)</name>
    <dbReference type="NCBI Taxonomy" id="695850"/>
    <lineage>
        <taxon>Eukaryota</taxon>
        <taxon>Sar</taxon>
        <taxon>Stramenopiles</taxon>
        <taxon>Oomycota</taxon>
        <taxon>Saprolegniomycetes</taxon>
        <taxon>Saprolegniales</taxon>
        <taxon>Saprolegniaceae</taxon>
        <taxon>Saprolegnia</taxon>
    </lineage>
</organism>
<dbReference type="KEGG" id="spar:SPRG_05828"/>
<sequence>MMMNCMMLPATESTMVMGGLADDACSLGGTTPLDFAYDGAPSTHAELVARASTIDACCSPAAVRRGGEATRKNLCICVDDVAARLGAIDNKSDDDDDDDVTSEASDSATADDVEYDDDEAMCKRKRMGTFDAADDTSGYVSLASCEEAFHVSKRPKLESIDYSCSYPETTAHVQLSAVHNDSMRFFFTPFGAAPSMGASQPLAVQFPFAASGTFEMVGSSRVIAEKTRSTPATPRLVDMDP</sequence>
<proteinExistence type="predicted"/>
<keyword evidence="3" id="KW-1185">Reference proteome</keyword>
<dbReference type="RefSeq" id="XP_012199799.1">
    <property type="nucleotide sequence ID" value="XM_012344409.1"/>
</dbReference>
<feature type="compositionally biased region" description="Acidic residues" evidence="1">
    <location>
        <begin position="92"/>
        <end position="101"/>
    </location>
</feature>
<dbReference type="VEuPathDB" id="FungiDB:SPRG_05828"/>
<feature type="region of interest" description="Disordered" evidence="1">
    <location>
        <begin position="88"/>
        <end position="115"/>
    </location>
</feature>
<accession>A0A067CRZ9</accession>
<evidence type="ECO:0000313" key="3">
    <source>
        <dbReference type="Proteomes" id="UP000030745"/>
    </source>
</evidence>
<name>A0A067CRZ9_SAPPC</name>
<evidence type="ECO:0000313" key="2">
    <source>
        <dbReference type="EMBL" id="KDO29291.1"/>
    </source>
</evidence>
<dbReference type="OrthoDB" id="72005at2759"/>
<evidence type="ECO:0000256" key="1">
    <source>
        <dbReference type="SAM" id="MobiDB-lite"/>
    </source>
</evidence>
<dbReference type="OMA" id="TIDACCS"/>